<reference evidence="2 3" key="1">
    <citation type="journal article" date="2014" name="BMC Genomics">
        <title>Comparative genomics of the major fungal agents of human and animal Sporotrichosis: Sporothrix schenckii and Sporothrix brasiliensis.</title>
        <authorList>
            <person name="Teixeira M.M."/>
            <person name="de Almeida L.G."/>
            <person name="Kubitschek-Barreira P."/>
            <person name="Alves F.L."/>
            <person name="Kioshima E.S."/>
            <person name="Abadio A.K."/>
            <person name="Fernandes L."/>
            <person name="Derengowski L.S."/>
            <person name="Ferreira K.S."/>
            <person name="Souza R.C."/>
            <person name="Ruiz J.C."/>
            <person name="de Andrade N.C."/>
            <person name="Paes H.C."/>
            <person name="Nicola A.M."/>
            <person name="Albuquerque P."/>
            <person name="Gerber A.L."/>
            <person name="Martins V.P."/>
            <person name="Peconick L.D."/>
            <person name="Neto A.V."/>
            <person name="Chaucanez C.B."/>
            <person name="Silva P.A."/>
            <person name="Cunha O.L."/>
            <person name="de Oliveira F.F."/>
            <person name="dos Santos T.C."/>
            <person name="Barros A.L."/>
            <person name="Soares M.A."/>
            <person name="de Oliveira L.M."/>
            <person name="Marini M.M."/>
            <person name="Villalobos-Duno H."/>
            <person name="Cunha M.M."/>
            <person name="de Hoog S."/>
            <person name="da Silveira J.F."/>
            <person name="Henrissat B."/>
            <person name="Nino-Vega G.A."/>
            <person name="Cisalpino P.S."/>
            <person name="Mora-Montes H.M."/>
            <person name="Almeida S.R."/>
            <person name="Stajich J.E."/>
            <person name="Lopes-Bezerra L.M."/>
            <person name="Vasconcelos A.T."/>
            <person name="Felipe M.S."/>
        </authorList>
    </citation>
    <scope>NUCLEOTIDE SEQUENCE [LARGE SCALE GENOMIC DNA]</scope>
    <source>
        <strain evidence="2 3">1099-18</strain>
    </source>
</reference>
<reference evidence="2 3" key="2">
    <citation type="journal article" date="2015" name="Eukaryot. Cell">
        <title>Asexual propagation of a virulent clone complex in a human and feline outbreak of sporotrichosis.</title>
        <authorList>
            <person name="Teixeira Mde M."/>
            <person name="Rodrigues A.M."/>
            <person name="Tsui C.K."/>
            <person name="de Almeida L.G."/>
            <person name="Van Diepeningen A.D."/>
            <person name="van den Ende B.G."/>
            <person name="Fernandes G.F."/>
            <person name="Kano R."/>
            <person name="Hamelin R.C."/>
            <person name="Lopes-Bezerra L.M."/>
            <person name="Vasconcelos A.T."/>
            <person name="de Hoog S."/>
            <person name="de Camargo Z.P."/>
            <person name="Felipe M.S."/>
        </authorList>
    </citation>
    <scope>NUCLEOTIDE SEQUENCE [LARGE SCALE GENOMIC DNA]</scope>
    <source>
        <strain evidence="2 3">1099-18</strain>
    </source>
</reference>
<comment type="caution">
    <text evidence="2">The sequence shown here is derived from an EMBL/GenBank/DDBJ whole genome shotgun (WGS) entry which is preliminary data.</text>
</comment>
<gene>
    <name evidence="2" type="ORF">SPSK_10301</name>
</gene>
<dbReference type="GeneID" id="27672053"/>
<protein>
    <submittedName>
        <fullName evidence="2">Uncharacterized protein</fullName>
    </submittedName>
</protein>
<proteinExistence type="predicted"/>
<name>A0A0F2M2T5_SPOSC</name>
<dbReference type="KEGG" id="ssck:SPSK_10301"/>
<evidence type="ECO:0000313" key="3">
    <source>
        <dbReference type="Proteomes" id="UP000033710"/>
    </source>
</evidence>
<dbReference type="VEuPathDB" id="FungiDB:SPSK_10301"/>
<evidence type="ECO:0000313" key="2">
    <source>
        <dbReference type="EMBL" id="KJR84018.1"/>
    </source>
</evidence>
<organism evidence="2 3">
    <name type="scientific">Sporothrix schenckii 1099-18</name>
    <dbReference type="NCBI Taxonomy" id="1397361"/>
    <lineage>
        <taxon>Eukaryota</taxon>
        <taxon>Fungi</taxon>
        <taxon>Dikarya</taxon>
        <taxon>Ascomycota</taxon>
        <taxon>Pezizomycotina</taxon>
        <taxon>Sordariomycetes</taxon>
        <taxon>Sordariomycetidae</taxon>
        <taxon>Ophiostomatales</taxon>
        <taxon>Ophiostomataceae</taxon>
        <taxon>Sporothrix</taxon>
    </lineage>
</organism>
<dbReference type="AlphaFoldDB" id="A0A0F2M2T5"/>
<feature type="compositionally biased region" description="Basic and acidic residues" evidence="1">
    <location>
        <begin position="22"/>
        <end position="36"/>
    </location>
</feature>
<dbReference type="RefSeq" id="XP_016586694.1">
    <property type="nucleotide sequence ID" value="XM_016736776.1"/>
</dbReference>
<dbReference type="EMBL" id="AXCR01000008">
    <property type="protein sequence ID" value="KJR84018.1"/>
    <property type="molecule type" value="Genomic_DNA"/>
</dbReference>
<evidence type="ECO:0000256" key="1">
    <source>
        <dbReference type="SAM" id="MobiDB-lite"/>
    </source>
</evidence>
<accession>A0A0F2M2T5</accession>
<sequence>MEKARANNGQAIGPQKAATTNGRRDPPELFLEDKPKAGAIGEQTGQGGGCRNPRQTGGMRETEDEEEPRKQKKAAKIKGHDEGFRDCGRTWRWERNAVRRRFEKRRCEQRMEREERMLALEIWTRSHCEILISAEYSARRT</sequence>
<dbReference type="Proteomes" id="UP000033710">
    <property type="component" value="Unassembled WGS sequence"/>
</dbReference>
<feature type="region of interest" description="Disordered" evidence="1">
    <location>
        <begin position="1"/>
        <end position="82"/>
    </location>
</feature>